<proteinExistence type="predicted"/>
<dbReference type="EMBL" id="SRLO01000674">
    <property type="protein sequence ID" value="TNN48982.1"/>
    <property type="molecule type" value="Genomic_DNA"/>
</dbReference>
<protein>
    <submittedName>
        <fullName evidence="1">Uncharacterized protein</fullName>
    </submittedName>
</protein>
<evidence type="ECO:0000313" key="1">
    <source>
        <dbReference type="EMBL" id="TNN48982.1"/>
    </source>
</evidence>
<accession>A0A4Z2G8X0</accession>
<keyword evidence="2" id="KW-1185">Reference proteome</keyword>
<comment type="caution">
    <text evidence="1">The sequence shown here is derived from an EMBL/GenBank/DDBJ whole genome shotgun (WGS) entry which is preliminary data.</text>
</comment>
<gene>
    <name evidence="1" type="ORF">EYF80_040809</name>
</gene>
<evidence type="ECO:0000313" key="2">
    <source>
        <dbReference type="Proteomes" id="UP000314294"/>
    </source>
</evidence>
<dbReference type="Proteomes" id="UP000314294">
    <property type="component" value="Unassembled WGS sequence"/>
</dbReference>
<organism evidence="1 2">
    <name type="scientific">Liparis tanakae</name>
    <name type="common">Tanaka's snailfish</name>
    <dbReference type="NCBI Taxonomy" id="230148"/>
    <lineage>
        <taxon>Eukaryota</taxon>
        <taxon>Metazoa</taxon>
        <taxon>Chordata</taxon>
        <taxon>Craniata</taxon>
        <taxon>Vertebrata</taxon>
        <taxon>Euteleostomi</taxon>
        <taxon>Actinopterygii</taxon>
        <taxon>Neopterygii</taxon>
        <taxon>Teleostei</taxon>
        <taxon>Neoteleostei</taxon>
        <taxon>Acanthomorphata</taxon>
        <taxon>Eupercaria</taxon>
        <taxon>Perciformes</taxon>
        <taxon>Cottioidei</taxon>
        <taxon>Cottales</taxon>
        <taxon>Liparidae</taxon>
        <taxon>Liparis</taxon>
    </lineage>
</organism>
<name>A0A4Z2G8X0_9TELE</name>
<reference evidence="1 2" key="1">
    <citation type="submission" date="2019-03" db="EMBL/GenBank/DDBJ databases">
        <title>First draft genome of Liparis tanakae, snailfish: a comprehensive survey of snailfish specific genes.</title>
        <authorList>
            <person name="Kim W."/>
            <person name="Song I."/>
            <person name="Jeong J.-H."/>
            <person name="Kim D."/>
            <person name="Kim S."/>
            <person name="Ryu S."/>
            <person name="Song J.Y."/>
            <person name="Lee S.K."/>
        </authorList>
    </citation>
    <scope>NUCLEOTIDE SEQUENCE [LARGE SCALE GENOMIC DNA]</scope>
    <source>
        <tissue evidence="1">Muscle</tissue>
    </source>
</reference>
<sequence>MTVGWTCSHRTS</sequence>